<protein>
    <submittedName>
        <fullName evidence="1">Uncharacterized protein</fullName>
    </submittedName>
</protein>
<accession>A0ACB9QRF1</accession>
<gene>
    <name evidence="1" type="ORF">MLD38_016716</name>
</gene>
<evidence type="ECO:0000313" key="2">
    <source>
        <dbReference type="Proteomes" id="UP001057402"/>
    </source>
</evidence>
<proteinExistence type="predicted"/>
<organism evidence="1 2">
    <name type="scientific">Melastoma candidum</name>
    <dbReference type="NCBI Taxonomy" id="119954"/>
    <lineage>
        <taxon>Eukaryota</taxon>
        <taxon>Viridiplantae</taxon>
        <taxon>Streptophyta</taxon>
        <taxon>Embryophyta</taxon>
        <taxon>Tracheophyta</taxon>
        <taxon>Spermatophyta</taxon>
        <taxon>Magnoliopsida</taxon>
        <taxon>eudicotyledons</taxon>
        <taxon>Gunneridae</taxon>
        <taxon>Pentapetalae</taxon>
        <taxon>rosids</taxon>
        <taxon>malvids</taxon>
        <taxon>Myrtales</taxon>
        <taxon>Melastomataceae</taxon>
        <taxon>Melastomatoideae</taxon>
        <taxon>Melastomateae</taxon>
        <taxon>Melastoma</taxon>
    </lineage>
</organism>
<reference evidence="2" key="1">
    <citation type="journal article" date="2023" name="Front. Plant Sci.">
        <title>Chromosomal-level genome assembly of Melastoma candidum provides insights into trichome evolution.</title>
        <authorList>
            <person name="Zhong Y."/>
            <person name="Wu W."/>
            <person name="Sun C."/>
            <person name="Zou P."/>
            <person name="Liu Y."/>
            <person name="Dai S."/>
            <person name="Zhou R."/>
        </authorList>
    </citation>
    <scope>NUCLEOTIDE SEQUENCE [LARGE SCALE GENOMIC DNA]</scope>
</reference>
<evidence type="ECO:0000313" key="1">
    <source>
        <dbReference type="EMBL" id="KAI4368121.1"/>
    </source>
</evidence>
<sequence>MARETRSNKTAGKKLHNLQGLPLANSKHFYKNRADKWNSVILGYMLCICKLKLRLEVMRIMKVMTVKQQYLPLLETTAVEPKVTVNKVGKGYYEVKVTCERKADMLVSTLEAFESVGLDVLQARVSSENLFSMDAFAVAQDHGDIDASVVSQAILKSLKRHER</sequence>
<name>A0ACB9QRF1_9MYRT</name>
<dbReference type="Proteomes" id="UP001057402">
    <property type="component" value="Chromosome 5"/>
</dbReference>
<comment type="caution">
    <text evidence="1">The sequence shown here is derived from an EMBL/GenBank/DDBJ whole genome shotgun (WGS) entry which is preliminary data.</text>
</comment>
<dbReference type="EMBL" id="CM042884">
    <property type="protein sequence ID" value="KAI4368121.1"/>
    <property type="molecule type" value="Genomic_DNA"/>
</dbReference>
<keyword evidence="2" id="KW-1185">Reference proteome</keyword>